<feature type="binding site" evidence="7">
    <location>
        <position position="33"/>
    </location>
    <ligand>
        <name>substrate</name>
    </ligand>
</feature>
<evidence type="ECO:0000256" key="5">
    <source>
        <dbReference type="ARBA" id="ARBA00022840"/>
    </source>
</evidence>
<dbReference type="EMBL" id="WERV01000003">
    <property type="protein sequence ID" value="MDV7714982.1"/>
    <property type="molecule type" value="Genomic_DNA"/>
</dbReference>
<comment type="subcellular location">
    <subcellularLocation>
        <location evidence="7">Cytoplasm</location>
    </subcellularLocation>
</comment>
<dbReference type="CDD" id="cd00464">
    <property type="entry name" value="SK"/>
    <property type="match status" value="1"/>
</dbReference>
<dbReference type="HAMAP" id="MF_00109">
    <property type="entry name" value="Shikimate_kinase"/>
    <property type="match status" value="1"/>
</dbReference>
<evidence type="ECO:0000256" key="4">
    <source>
        <dbReference type="ARBA" id="ARBA00022777"/>
    </source>
</evidence>
<name>A0A483B0C3_OENOE</name>
<reference evidence="10 12" key="2">
    <citation type="submission" date="2018-08" db="EMBL/GenBank/DDBJ databases">
        <authorList>
            <person name="Lorentzen P. G. S. M."/>
        </authorList>
    </citation>
    <scope>NUCLEOTIDE SEQUENCE [LARGE SCALE GENOMIC DNA]</scope>
    <source>
        <strain evidence="10 12">CRBO_1381</strain>
    </source>
</reference>
<evidence type="ECO:0000313" key="8">
    <source>
        <dbReference type="EMBL" id="MDV7714982.1"/>
    </source>
</evidence>
<keyword evidence="7" id="KW-0460">Magnesium</keyword>
<dbReference type="Proteomes" id="UP000181728">
    <property type="component" value="Unassembled WGS sequence"/>
</dbReference>
<keyword evidence="4 7" id="KW-0418">Kinase</keyword>
<keyword evidence="2 7" id="KW-0808">Transferase</keyword>
<comment type="subunit">
    <text evidence="7">Monomer.</text>
</comment>
<dbReference type="GO" id="GO:0008652">
    <property type="term" value="P:amino acid biosynthetic process"/>
    <property type="evidence" value="ECO:0007669"/>
    <property type="project" value="UniProtKB-KW"/>
</dbReference>
<sequence>MAKLILIGFMGSGKTTIGRLLAEKLAIPQLDLDALIVQENKQSINDIFTEVGEEHFRKMETVALKKAINQNVILSTGGGAPIKKLNQTILKSVDAPIVFLNAEFKTIEKRINRDASRPLLKRIAELKQRYIKRNFIYRDLADIEITTDRKSPDLIVEAILEKYDEI</sequence>
<dbReference type="GO" id="GO:0005524">
    <property type="term" value="F:ATP binding"/>
    <property type="evidence" value="ECO:0007669"/>
    <property type="project" value="UniProtKB-UniRule"/>
</dbReference>
<evidence type="ECO:0000256" key="1">
    <source>
        <dbReference type="ARBA" id="ARBA00022605"/>
    </source>
</evidence>
<dbReference type="AlphaFoldDB" id="A0A483B0C3"/>
<dbReference type="EMBL" id="LR031358">
    <property type="protein sequence ID" value="VDB97136.1"/>
    <property type="molecule type" value="Genomic_DNA"/>
</dbReference>
<keyword evidence="1 7" id="KW-0028">Amino-acid biosynthesis</keyword>
<feature type="binding site" evidence="7">
    <location>
        <position position="78"/>
    </location>
    <ligand>
        <name>substrate</name>
    </ligand>
</feature>
<evidence type="ECO:0000256" key="6">
    <source>
        <dbReference type="ARBA" id="ARBA00023141"/>
    </source>
</evidence>
<dbReference type="Proteomes" id="UP000294726">
    <property type="component" value="Chromosome"/>
</dbReference>
<dbReference type="SUPFAM" id="SSF52540">
    <property type="entry name" value="P-loop containing nucleoside triphosphate hydrolases"/>
    <property type="match status" value="1"/>
</dbReference>
<evidence type="ECO:0000256" key="7">
    <source>
        <dbReference type="HAMAP-Rule" id="MF_00109"/>
    </source>
</evidence>
<feature type="binding site" evidence="7">
    <location>
        <position position="133"/>
    </location>
    <ligand>
        <name>substrate</name>
    </ligand>
</feature>
<reference evidence="9 11" key="1">
    <citation type="journal article" date="2016" name="BMC Genomics">
        <title>Consensus pan-genome assembly of the specialised wine bacterium Oenococcus oeni.</title>
        <authorList>
            <person name="Sternes P.R."/>
            <person name="Borneman A.R."/>
        </authorList>
    </citation>
    <scope>NUCLEOTIDE SEQUENCE [LARGE SCALE GENOMIC DNA]</scope>
    <source>
        <strain evidence="9 11">AWRIB661</strain>
    </source>
</reference>
<evidence type="ECO:0000313" key="11">
    <source>
        <dbReference type="Proteomes" id="UP000181728"/>
    </source>
</evidence>
<dbReference type="PANTHER" id="PTHR21087:SF16">
    <property type="entry name" value="SHIKIMATE KINASE 1, CHLOROPLASTIC"/>
    <property type="match status" value="1"/>
</dbReference>
<evidence type="ECO:0000313" key="12">
    <source>
        <dbReference type="Proteomes" id="UP000294726"/>
    </source>
</evidence>
<evidence type="ECO:0000313" key="10">
    <source>
        <dbReference type="EMBL" id="VDB97136.1"/>
    </source>
</evidence>
<keyword evidence="6 7" id="KW-0057">Aromatic amino acid biosynthesis</keyword>
<dbReference type="GO" id="GO:0000287">
    <property type="term" value="F:magnesium ion binding"/>
    <property type="evidence" value="ECO:0007669"/>
    <property type="project" value="UniProtKB-UniRule"/>
</dbReference>
<dbReference type="EC" id="2.7.1.71" evidence="7"/>
<keyword evidence="7" id="KW-0963">Cytoplasm</keyword>
<dbReference type="GO" id="GO:0009423">
    <property type="term" value="P:chorismate biosynthetic process"/>
    <property type="evidence" value="ECO:0007669"/>
    <property type="project" value="UniProtKB-UniRule"/>
</dbReference>
<comment type="catalytic activity">
    <reaction evidence="7">
        <text>shikimate + ATP = 3-phosphoshikimate + ADP + H(+)</text>
        <dbReference type="Rhea" id="RHEA:13121"/>
        <dbReference type="ChEBI" id="CHEBI:15378"/>
        <dbReference type="ChEBI" id="CHEBI:30616"/>
        <dbReference type="ChEBI" id="CHEBI:36208"/>
        <dbReference type="ChEBI" id="CHEBI:145989"/>
        <dbReference type="ChEBI" id="CHEBI:456216"/>
        <dbReference type="EC" id="2.7.1.71"/>
    </reaction>
</comment>
<feature type="binding site" evidence="7">
    <location>
        <position position="57"/>
    </location>
    <ligand>
        <name>substrate</name>
    </ligand>
</feature>
<dbReference type="InterPro" id="IPR031322">
    <property type="entry name" value="Shikimate/glucono_kinase"/>
</dbReference>
<dbReference type="EMBL" id="MLOK01000010">
    <property type="protein sequence ID" value="OIM22124.1"/>
    <property type="molecule type" value="Genomic_DNA"/>
</dbReference>
<dbReference type="GO" id="GO:0004765">
    <property type="term" value="F:shikimate kinase activity"/>
    <property type="evidence" value="ECO:0007669"/>
    <property type="project" value="UniProtKB-UniRule"/>
</dbReference>
<comment type="caution">
    <text evidence="7">Lacks conserved residue(s) required for the propagation of feature annotation.</text>
</comment>
<comment type="cofactor">
    <cofactor evidence="7">
        <name>Mg(2+)</name>
        <dbReference type="ChEBI" id="CHEBI:18420"/>
    </cofactor>
    <text evidence="7">Binds 1 Mg(2+) ion per subunit.</text>
</comment>
<comment type="function">
    <text evidence="7">Catalyzes the specific phosphorylation of the 3-hydroxyl group of shikimic acid using ATP as a cosubstrate.</text>
</comment>
<feature type="binding site" evidence="7">
    <location>
        <begin position="11"/>
        <end position="16"/>
    </location>
    <ligand>
        <name>ATP</name>
        <dbReference type="ChEBI" id="CHEBI:30616"/>
    </ligand>
</feature>
<dbReference type="PRINTS" id="PR01100">
    <property type="entry name" value="SHIKIMTKNASE"/>
</dbReference>
<dbReference type="InterPro" id="IPR000623">
    <property type="entry name" value="Shikimate_kinase/TSH1"/>
</dbReference>
<evidence type="ECO:0000256" key="2">
    <source>
        <dbReference type="ARBA" id="ARBA00022679"/>
    </source>
</evidence>
<evidence type="ECO:0000256" key="3">
    <source>
        <dbReference type="ARBA" id="ARBA00022741"/>
    </source>
</evidence>
<organism evidence="10 12">
    <name type="scientific">Oenococcus oeni</name>
    <name type="common">Leuconostoc oenos</name>
    <dbReference type="NCBI Taxonomy" id="1247"/>
    <lineage>
        <taxon>Bacteria</taxon>
        <taxon>Bacillati</taxon>
        <taxon>Bacillota</taxon>
        <taxon>Bacilli</taxon>
        <taxon>Lactobacillales</taxon>
        <taxon>Lactobacillaceae</taxon>
        <taxon>Oenococcus</taxon>
    </lineage>
</organism>
<dbReference type="GO" id="GO:0005829">
    <property type="term" value="C:cytosol"/>
    <property type="evidence" value="ECO:0007669"/>
    <property type="project" value="TreeGrafter"/>
</dbReference>
<gene>
    <name evidence="7 10" type="primary">aroK</name>
    <name evidence="9" type="ORF">ATX59_00805</name>
    <name evidence="8" type="ORF">GA838_04255</name>
    <name evidence="10" type="ORF">OENI_0154</name>
</gene>
<feature type="binding site" evidence="7">
    <location>
        <position position="117"/>
    </location>
    <ligand>
        <name>ATP</name>
        <dbReference type="ChEBI" id="CHEBI:30616"/>
    </ligand>
</feature>
<dbReference type="PANTHER" id="PTHR21087">
    <property type="entry name" value="SHIKIMATE KINASE"/>
    <property type="match status" value="1"/>
</dbReference>
<dbReference type="Proteomes" id="UP001281024">
    <property type="component" value="Unassembled WGS sequence"/>
</dbReference>
<comment type="pathway">
    <text evidence="7">Metabolic intermediate biosynthesis; chorismate biosynthesis; chorismate from D-erythrose 4-phosphate and phosphoenolpyruvate: step 5/7.</text>
</comment>
<dbReference type="GO" id="GO:0009073">
    <property type="term" value="P:aromatic amino acid family biosynthetic process"/>
    <property type="evidence" value="ECO:0007669"/>
    <property type="project" value="UniProtKB-KW"/>
</dbReference>
<keyword evidence="3 7" id="KW-0547">Nucleotide-binding</keyword>
<keyword evidence="5 7" id="KW-0067">ATP-binding</keyword>
<evidence type="ECO:0000313" key="9">
    <source>
        <dbReference type="EMBL" id="OIM22124.1"/>
    </source>
</evidence>
<comment type="similarity">
    <text evidence="7">Belongs to the shikimate kinase family.</text>
</comment>
<dbReference type="Pfam" id="PF01202">
    <property type="entry name" value="SKI"/>
    <property type="match status" value="1"/>
</dbReference>
<keyword evidence="7" id="KW-0479">Metal-binding</keyword>
<feature type="binding site" evidence="7">
    <location>
        <position position="15"/>
    </location>
    <ligand>
        <name>Mg(2+)</name>
        <dbReference type="ChEBI" id="CHEBI:18420"/>
    </ligand>
</feature>
<accession>A0A483B0C3</accession>
<dbReference type="InterPro" id="IPR027417">
    <property type="entry name" value="P-loop_NTPase"/>
</dbReference>
<reference evidence="8" key="3">
    <citation type="submission" date="2019-10" db="EMBL/GenBank/DDBJ databases">
        <title>Malate fermentation in French cider.</title>
        <authorList>
            <person name="Cousin F.J."/>
            <person name="Medina Fernandez S."/>
            <person name="Misery B."/>
            <person name="Laplace J.-M."/>
            <person name="Cretenet M."/>
        </authorList>
    </citation>
    <scope>NUCLEOTIDE SEQUENCE</scope>
    <source>
        <strain evidence="8">UCMA15129</strain>
    </source>
</reference>
<dbReference type="Gene3D" id="3.40.50.300">
    <property type="entry name" value="P-loop containing nucleotide triphosphate hydrolases"/>
    <property type="match status" value="1"/>
</dbReference>
<dbReference type="RefSeq" id="WP_002817412.1">
    <property type="nucleotide sequence ID" value="NZ_CP014324.1"/>
</dbReference>
<proteinExistence type="inferred from homology"/>
<dbReference type="UniPathway" id="UPA00053">
    <property type="reaction ID" value="UER00088"/>
</dbReference>
<protein>
    <recommendedName>
        <fullName evidence="7">Shikimate kinase</fullName>
        <shortName evidence="7">SK</shortName>
        <ecNumber evidence="7">2.7.1.71</ecNumber>
    </recommendedName>
</protein>